<dbReference type="AlphaFoldDB" id="A0A061EI98"/>
<gene>
    <name evidence="1" type="ORF">TCM_019896</name>
</gene>
<reference evidence="1 2" key="1">
    <citation type="journal article" date="2013" name="Genome Biol.">
        <title>The genome sequence of the most widely cultivated cacao type and its use to identify candidate genes regulating pod color.</title>
        <authorList>
            <person name="Motamayor J.C."/>
            <person name="Mockaitis K."/>
            <person name="Schmutz J."/>
            <person name="Haiminen N."/>
            <person name="Iii D.L."/>
            <person name="Cornejo O."/>
            <person name="Findley S.D."/>
            <person name="Zheng P."/>
            <person name="Utro F."/>
            <person name="Royaert S."/>
            <person name="Saski C."/>
            <person name="Jenkins J."/>
            <person name="Podicheti R."/>
            <person name="Zhao M."/>
            <person name="Scheffler B.E."/>
            <person name="Stack J.C."/>
            <person name="Feltus F.A."/>
            <person name="Mustiga G.M."/>
            <person name="Amores F."/>
            <person name="Phillips W."/>
            <person name="Marelli J.P."/>
            <person name="May G.D."/>
            <person name="Shapiro H."/>
            <person name="Ma J."/>
            <person name="Bustamante C.D."/>
            <person name="Schnell R.J."/>
            <person name="Main D."/>
            <person name="Gilbert D."/>
            <person name="Parida L."/>
            <person name="Kuhn D.N."/>
        </authorList>
    </citation>
    <scope>NUCLEOTIDE SEQUENCE [LARGE SCALE GENOMIC DNA]</scope>
    <source>
        <strain evidence="2">cv. Matina 1-6</strain>
    </source>
</reference>
<dbReference type="InParanoid" id="A0A061EI98"/>
<evidence type="ECO:0000313" key="1">
    <source>
        <dbReference type="EMBL" id="EOY04705.1"/>
    </source>
</evidence>
<accession>A0A061EI98</accession>
<proteinExistence type="predicted"/>
<protein>
    <submittedName>
        <fullName evidence="1">Uncharacterized protein</fullName>
    </submittedName>
</protein>
<dbReference type="HOGENOM" id="CLU_2282584_0_0_1"/>
<evidence type="ECO:0000313" key="2">
    <source>
        <dbReference type="Proteomes" id="UP000026915"/>
    </source>
</evidence>
<dbReference type="Proteomes" id="UP000026915">
    <property type="component" value="Chromosome 4"/>
</dbReference>
<dbReference type="EMBL" id="CM001882">
    <property type="protein sequence ID" value="EOY04705.1"/>
    <property type="molecule type" value="Genomic_DNA"/>
</dbReference>
<name>A0A061EI98_THECC</name>
<dbReference type="Gramene" id="EOY04705">
    <property type="protein sequence ID" value="EOY04705"/>
    <property type="gene ID" value="TCM_019896"/>
</dbReference>
<keyword evidence="2" id="KW-1185">Reference proteome</keyword>
<organism evidence="1 2">
    <name type="scientific">Theobroma cacao</name>
    <name type="common">Cacao</name>
    <name type="synonym">Cocoa</name>
    <dbReference type="NCBI Taxonomy" id="3641"/>
    <lineage>
        <taxon>Eukaryota</taxon>
        <taxon>Viridiplantae</taxon>
        <taxon>Streptophyta</taxon>
        <taxon>Embryophyta</taxon>
        <taxon>Tracheophyta</taxon>
        <taxon>Spermatophyta</taxon>
        <taxon>Magnoliopsida</taxon>
        <taxon>eudicotyledons</taxon>
        <taxon>Gunneridae</taxon>
        <taxon>Pentapetalae</taxon>
        <taxon>rosids</taxon>
        <taxon>malvids</taxon>
        <taxon>Malvales</taxon>
        <taxon>Malvaceae</taxon>
        <taxon>Byttnerioideae</taxon>
        <taxon>Theobroma</taxon>
    </lineage>
</organism>
<sequence>MGLPLQRGDVEGCLVSVEFLICWVSSADLHFVGSCSTLVVGGILRMDAFGGCLCYPMVTRFLLLFFKSCCRSLAFLDVYLELALILSKDCGVEGWLDGVAQG</sequence>